<evidence type="ECO:0000313" key="1">
    <source>
        <dbReference type="EMBL" id="AQN31807.1"/>
    </source>
</evidence>
<protein>
    <submittedName>
        <fullName evidence="1">Uncharacterized protein</fullName>
    </submittedName>
</protein>
<dbReference type="Proteomes" id="UP000223204">
    <property type="component" value="Segment"/>
</dbReference>
<accession>A0A1Q1PUN8</accession>
<organism evidence="1 2">
    <name type="scientific">Escherichia phage G_AB-2017</name>
    <dbReference type="NCBI Taxonomy" id="1933113"/>
    <lineage>
        <taxon>Viruses</taxon>
        <taxon>Duplodnaviria</taxon>
        <taxon>Heunggongvirae</taxon>
        <taxon>Uroviricota</taxon>
        <taxon>Caudoviricetes</taxon>
        <taxon>Sarkviridae</taxon>
        <taxon>Guernseyvirinae</taxon>
        <taxon>Kagunavirus</taxon>
        <taxon>Kagunavirus GAB2017</taxon>
    </lineage>
</organism>
<reference evidence="1 2" key="1">
    <citation type="submission" date="2016-11" db="EMBL/GenBank/DDBJ databases">
        <title>Biological and genomic characterization of a historic collection of therapeutic Escherichia coli bacteriophage.</title>
        <authorList>
            <person name="Baig A."/>
            <person name="Colom J."/>
            <person name="Atterbury R."/>
            <person name="Barrow P."/>
        </authorList>
    </citation>
    <scope>NUCLEOTIDE SEQUENCE [LARGE SCALE GENOMIC DNA]</scope>
</reference>
<name>A0A1Q1PUN8_9CAUD</name>
<sequence length="70" mass="8215">MIGRMGCYFENGKVKYWFKFASEITDSGFYAEICKPNHLSEPTRIIKMPVDVLSKCRFYDSERAWFSGCK</sequence>
<evidence type="ECO:0000313" key="2">
    <source>
        <dbReference type="Proteomes" id="UP000223204"/>
    </source>
</evidence>
<proteinExistence type="predicted"/>
<gene>
    <name evidence="1" type="ORF">G_50</name>
</gene>
<dbReference type="EMBL" id="KY295895">
    <property type="protein sequence ID" value="AQN31807.1"/>
    <property type="molecule type" value="Genomic_DNA"/>
</dbReference>
<keyword evidence="2" id="KW-1185">Reference proteome</keyword>